<sequence length="113" mass="13218">MNNIEYLTTVKKEYQEQLNNIITPHIYQGIKQLYKDVKEQCKKIGDRNIMAKFQQQMKLVPQWNIDVINRESQRIVSKSQCEYLQDLIAAVFLSNTKILSATSTEKQIDVNVP</sequence>
<dbReference type="InterPro" id="IPR043913">
    <property type="entry name" value="DUF5764"/>
</dbReference>
<evidence type="ECO:0000313" key="1">
    <source>
        <dbReference type="EMBL" id="SVB47522.1"/>
    </source>
</evidence>
<name>A0A382EB08_9ZZZZ</name>
<organism evidence="1">
    <name type="scientific">marine metagenome</name>
    <dbReference type="NCBI Taxonomy" id="408172"/>
    <lineage>
        <taxon>unclassified sequences</taxon>
        <taxon>metagenomes</taxon>
        <taxon>ecological metagenomes</taxon>
    </lineage>
</organism>
<protein>
    <submittedName>
        <fullName evidence="1">Uncharacterized protein</fullName>
    </submittedName>
</protein>
<accession>A0A382EB08</accession>
<gene>
    <name evidence="1" type="ORF">METZ01_LOCUS200376</name>
</gene>
<dbReference type="EMBL" id="UINC01043456">
    <property type="protein sequence ID" value="SVB47522.1"/>
    <property type="molecule type" value="Genomic_DNA"/>
</dbReference>
<feature type="non-terminal residue" evidence="1">
    <location>
        <position position="113"/>
    </location>
</feature>
<reference evidence="1" key="1">
    <citation type="submission" date="2018-05" db="EMBL/GenBank/DDBJ databases">
        <authorList>
            <person name="Lanie J.A."/>
            <person name="Ng W.-L."/>
            <person name="Kazmierczak K.M."/>
            <person name="Andrzejewski T.M."/>
            <person name="Davidsen T.M."/>
            <person name="Wayne K.J."/>
            <person name="Tettelin H."/>
            <person name="Glass J.I."/>
            <person name="Rusch D."/>
            <person name="Podicherti R."/>
            <person name="Tsui H.-C.T."/>
            <person name="Winkler M.E."/>
        </authorList>
    </citation>
    <scope>NUCLEOTIDE SEQUENCE</scope>
</reference>
<dbReference type="AlphaFoldDB" id="A0A382EB08"/>
<proteinExistence type="predicted"/>
<dbReference type="Pfam" id="PF19068">
    <property type="entry name" value="DUF5764"/>
    <property type="match status" value="1"/>
</dbReference>